<feature type="domain" description="CMP/dCMP-type deaminase" evidence="5">
    <location>
        <begin position="4"/>
        <end position="135"/>
    </location>
</feature>
<dbReference type="InterPro" id="IPR016193">
    <property type="entry name" value="Cytidine_deaminase-like"/>
</dbReference>
<protein>
    <submittedName>
        <fullName evidence="6">Nucleoside deaminase</fullName>
    </submittedName>
</protein>
<keyword evidence="7" id="KW-1185">Reference proteome</keyword>
<organism evidence="6 7">
    <name type="scientific">Gelidibacter maritimus</name>
    <dbReference type="NCBI Taxonomy" id="2761487"/>
    <lineage>
        <taxon>Bacteria</taxon>
        <taxon>Pseudomonadati</taxon>
        <taxon>Bacteroidota</taxon>
        <taxon>Flavobacteriia</taxon>
        <taxon>Flavobacteriales</taxon>
        <taxon>Flavobacteriaceae</taxon>
        <taxon>Gelidibacter</taxon>
    </lineage>
</organism>
<dbReference type="GO" id="GO:0006152">
    <property type="term" value="P:purine nucleoside catabolic process"/>
    <property type="evidence" value="ECO:0007669"/>
    <property type="project" value="TreeGrafter"/>
</dbReference>
<evidence type="ECO:0000256" key="4">
    <source>
        <dbReference type="ARBA" id="ARBA00022833"/>
    </source>
</evidence>
<dbReference type="Pfam" id="PF00383">
    <property type="entry name" value="dCMP_cyt_deam_1"/>
    <property type="match status" value="1"/>
</dbReference>
<evidence type="ECO:0000256" key="3">
    <source>
        <dbReference type="ARBA" id="ARBA00022801"/>
    </source>
</evidence>
<evidence type="ECO:0000313" key="7">
    <source>
        <dbReference type="Proteomes" id="UP000541857"/>
    </source>
</evidence>
<keyword evidence="2" id="KW-0479">Metal-binding</keyword>
<dbReference type="InterPro" id="IPR016192">
    <property type="entry name" value="APOBEC/CMP_deaminase_Zn-bd"/>
</dbReference>
<gene>
    <name evidence="6" type="ORF">H3Z82_12265</name>
</gene>
<proteinExistence type="inferred from homology"/>
<dbReference type="FunFam" id="3.40.140.10:FF:000011">
    <property type="entry name" value="tRNA-specific adenosine deaminase"/>
    <property type="match status" value="1"/>
</dbReference>
<keyword evidence="4" id="KW-0862">Zinc</keyword>
<dbReference type="PANTHER" id="PTHR11079:SF161">
    <property type="entry name" value="CMP_DCMP-TYPE DEAMINASE DOMAIN-CONTAINING PROTEIN"/>
    <property type="match status" value="1"/>
</dbReference>
<sequence length="159" mass="17941">MKTENKNKFMLEAVNAALKGMNNNEGGPFGCVIVKDGKIIGRGNNKVTSHNDPTAHAEIIAIRDACKNLNSFQLEGCEIYTSCEPCPMCLGAIYWARPDKVFYGCSQEDAADINFDDAFIYKEIELPHDKRSIPFEQLARDIALEPFQKWRTKDDKTVY</sequence>
<evidence type="ECO:0000256" key="2">
    <source>
        <dbReference type="ARBA" id="ARBA00022723"/>
    </source>
</evidence>
<dbReference type="PROSITE" id="PS51747">
    <property type="entry name" value="CYT_DCMP_DEAMINASES_2"/>
    <property type="match status" value="1"/>
</dbReference>
<dbReference type="AlphaFoldDB" id="A0A7W2M698"/>
<reference evidence="6 7" key="1">
    <citation type="submission" date="2020-07" db="EMBL/GenBank/DDBJ databases">
        <title>Bacterium isolated from marine sediment.</title>
        <authorList>
            <person name="Shang D."/>
        </authorList>
    </citation>
    <scope>NUCLEOTIDE SEQUENCE [LARGE SCALE GENOMIC DNA]</scope>
    <source>
        <strain evidence="6 7">F6074</strain>
    </source>
</reference>
<evidence type="ECO:0000313" key="6">
    <source>
        <dbReference type="EMBL" id="MBA6153502.1"/>
    </source>
</evidence>
<dbReference type="EMBL" id="JACGLT010000009">
    <property type="protein sequence ID" value="MBA6153502.1"/>
    <property type="molecule type" value="Genomic_DNA"/>
</dbReference>
<dbReference type="Proteomes" id="UP000541857">
    <property type="component" value="Unassembled WGS sequence"/>
</dbReference>
<dbReference type="CDD" id="cd01285">
    <property type="entry name" value="nucleoside_deaminase"/>
    <property type="match status" value="1"/>
</dbReference>
<dbReference type="GO" id="GO:0047974">
    <property type="term" value="F:guanosine deaminase activity"/>
    <property type="evidence" value="ECO:0007669"/>
    <property type="project" value="TreeGrafter"/>
</dbReference>
<dbReference type="Gene3D" id="3.40.140.10">
    <property type="entry name" value="Cytidine Deaminase, domain 2"/>
    <property type="match status" value="1"/>
</dbReference>
<keyword evidence="3" id="KW-0378">Hydrolase</keyword>
<dbReference type="RefSeq" id="WP_182205800.1">
    <property type="nucleotide sequence ID" value="NZ_JACGLT010000009.1"/>
</dbReference>
<dbReference type="PROSITE" id="PS00903">
    <property type="entry name" value="CYT_DCMP_DEAMINASES_1"/>
    <property type="match status" value="1"/>
</dbReference>
<accession>A0A7W2M698</accession>
<evidence type="ECO:0000259" key="5">
    <source>
        <dbReference type="PROSITE" id="PS51747"/>
    </source>
</evidence>
<dbReference type="InterPro" id="IPR002125">
    <property type="entry name" value="CMP_dCMP_dom"/>
</dbReference>
<comment type="caution">
    <text evidence="6">The sequence shown here is derived from an EMBL/GenBank/DDBJ whole genome shotgun (WGS) entry which is preliminary data.</text>
</comment>
<dbReference type="PANTHER" id="PTHR11079">
    <property type="entry name" value="CYTOSINE DEAMINASE FAMILY MEMBER"/>
    <property type="match status" value="1"/>
</dbReference>
<comment type="similarity">
    <text evidence="1">Belongs to the cytidine and deoxycytidylate deaminase family.</text>
</comment>
<dbReference type="GO" id="GO:0008270">
    <property type="term" value="F:zinc ion binding"/>
    <property type="evidence" value="ECO:0007669"/>
    <property type="project" value="InterPro"/>
</dbReference>
<name>A0A7W2M698_9FLAO</name>
<dbReference type="SUPFAM" id="SSF53927">
    <property type="entry name" value="Cytidine deaminase-like"/>
    <property type="match status" value="1"/>
</dbReference>
<evidence type="ECO:0000256" key="1">
    <source>
        <dbReference type="ARBA" id="ARBA00006576"/>
    </source>
</evidence>